<dbReference type="InterPro" id="IPR014198">
    <property type="entry name" value="Spore_III_AB"/>
</dbReference>
<sequence>MLKITAVIIIFLSCTYIGFYYGESFKKRSRQLNSILKSVLFLNNEVMYTNTPLPEALKYISLKVESPVNYVLSNVSDKLLKSESTSVYEAFEKEYKKNKSEFYLQDEDKRIVKDFLRSLGESGVYGQDKLFNLTIENMKLNCKSAEESAKKNIKMYRVLGICIGAMISIFLI</sequence>
<dbReference type="NCBIfam" id="TIGR02833">
    <property type="entry name" value="spore_III_AB"/>
    <property type="match status" value="1"/>
</dbReference>
<feature type="transmembrane region" description="Helical" evidence="1">
    <location>
        <begin position="155"/>
        <end position="171"/>
    </location>
</feature>
<keyword evidence="1" id="KW-0812">Transmembrane</keyword>
<reference evidence="2" key="1">
    <citation type="submission" date="2019-08" db="EMBL/GenBank/DDBJ databases">
        <authorList>
            <person name="Kucharzyk K."/>
            <person name="Murdoch R.W."/>
            <person name="Higgins S."/>
            <person name="Loffler F."/>
        </authorList>
    </citation>
    <scope>NUCLEOTIDE SEQUENCE</scope>
</reference>
<dbReference type="AlphaFoldDB" id="A0A644VT92"/>
<dbReference type="Pfam" id="PF09548">
    <property type="entry name" value="Spore_III_AB"/>
    <property type="match status" value="1"/>
</dbReference>
<name>A0A644VT92_9ZZZZ</name>
<evidence type="ECO:0000256" key="1">
    <source>
        <dbReference type="SAM" id="Phobius"/>
    </source>
</evidence>
<keyword evidence="1" id="KW-0472">Membrane</keyword>
<keyword evidence="1" id="KW-1133">Transmembrane helix</keyword>
<dbReference type="PIRSF" id="PIRSF021435">
    <property type="entry name" value="SpoIIIAB"/>
    <property type="match status" value="1"/>
</dbReference>
<protein>
    <submittedName>
        <fullName evidence="2">Stage III sporulation protein AB</fullName>
    </submittedName>
</protein>
<feature type="transmembrane region" description="Helical" evidence="1">
    <location>
        <begin position="6"/>
        <end position="22"/>
    </location>
</feature>
<organism evidence="2">
    <name type="scientific">bioreactor metagenome</name>
    <dbReference type="NCBI Taxonomy" id="1076179"/>
    <lineage>
        <taxon>unclassified sequences</taxon>
        <taxon>metagenomes</taxon>
        <taxon>ecological metagenomes</taxon>
    </lineage>
</organism>
<comment type="caution">
    <text evidence="2">The sequence shown here is derived from an EMBL/GenBank/DDBJ whole genome shotgun (WGS) entry which is preliminary data.</text>
</comment>
<proteinExistence type="predicted"/>
<evidence type="ECO:0000313" key="2">
    <source>
        <dbReference type="EMBL" id="MPL93623.1"/>
    </source>
</evidence>
<accession>A0A644VT92</accession>
<dbReference type="EMBL" id="VSSQ01000397">
    <property type="protein sequence ID" value="MPL93623.1"/>
    <property type="molecule type" value="Genomic_DNA"/>
</dbReference>
<gene>
    <name evidence="2" type="primary">spoIIIAB_3</name>
    <name evidence="2" type="ORF">SDC9_39757</name>
</gene>